<organism evidence="1 2">
    <name type="scientific">Azospirillum melinis</name>
    <dbReference type="NCBI Taxonomy" id="328839"/>
    <lineage>
        <taxon>Bacteria</taxon>
        <taxon>Pseudomonadati</taxon>
        <taxon>Pseudomonadota</taxon>
        <taxon>Alphaproteobacteria</taxon>
        <taxon>Rhodospirillales</taxon>
        <taxon>Azospirillaceae</taxon>
        <taxon>Azospirillum</taxon>
    </lineage>
</organism>
<evidence type="ECO:0000313" key="2">
    <source>
        <dbReference type="Proteomes" id="UP000605086"/>
    </source>
</evidence>
<dbReference type="RefSeq" id="WP_174472463.1">
    <property type="nucleotide sequence ID" value="NZ_JAGINN010000009.1"/>
</dbReference>
<keyword evidence="2" id="KW-1185">Reference proteome</keyword>
<dbReference type="Proteomes" id="UP000605086">
    <property type="component" value="Unassembled WGS sequence"/>
</dbReference>
<proteinExistence type="predicted"/>
<dbReference type="EMBL" id="WHOS01000025">
    <property type="protein sequence ID" value="NUB01389.1"/>
    <property type="molecule type" value="Genomic_DNA"/>
</dbReference>
<dbReference type="SUPFAM" id="SSF53756">
    <property type="entry name" value="UDP-Glycosyltransferase/glycogen phosphorylase"/>
    <property type="match status" value="1"/>
</dbReference>
<accession>A0ABX2KNI9</accession>
<comment type="caution">
    <text evidence="1">The sequence shown here is derived from an EMBL/GenBank/DDBJ whole genome shotgun (WGS) entry which is preliminary data.</text>
</comment>
<reference evidence="1 2" key="1">
    <citation type="submission" date="2019-10" db="EMBL/GenBank/DDBJ databases">
        <title>Genome sequence of Azospirillum melinis.</title>
        <authorList>
            <person name="Ambrosini A."/>
            <person name="Sant'Anna F.H."/>
            <person name="Cassan F.D."/>
            <person name="Souza E.M."/>
            <person name="Passaglia L.M.P."/>
        </authorList>
    </citation>
    <scope>NUCLEOTIDE SEQUENCE [LARGE SCALE GENOMIC DNA]</scope>
    <source>
        <strain evidence="1 2">TMCY0552</strain>
    </source>
</reference>
<dbReference type="Gene3D" id="3.40.50.2000">
    <property type="entry name" value="Glycogen Phosphorylase B"/>
    <property type="match status" value="1"/>
</dbReference>
<evidence type="ECO:0008006" key="3">
    <source>
        <dbReference type="Google" id="ProtNLM"/>
    </source>
</evidence>
<sequence>MTLDDHPEGRTLHLLVPNIESRSGHNYHQILELHRAATTRGLACRTHVPRQIADASLIAELGAERSLDHVRIREFADPVAEIGAANYRFYQDVDQLPPPRPGDLLFLLAAHHRNVYGFMKAIDRRLADGASFAFAALLWSQECYASADGEIHRRNSDIFGRFLIWCQERPLYCRALFAFSAAHLDHLHSLPGVRAELLPFPFIVPRIPVPALPTRLPNTCRFGYFGLSWWDQKGLGVFMSALRTVLANNPEATATLQINTSGATYNAESLLAAHADVLESNRVSCLRGDLETDIYMRELAACDVIVLPYGPAYDRQESGILHEAAAWGCAVVLPESSLANARLKAVNVVTMPTFDRWTPDAIAAACQRAIPIRVPLGRTMQRAADALNGNFTAERLLDHLGLS</sequence>
<evidence type="ECO:0000313" key="1">
    <source>
        <dbReference type="EMBL" id="NUB01389.1"/>
    </source>
</evidence>
<protein>
    <recommendedName>
        <fullName evidence="3">Glycosyltransferase</fullName>
    </recommendedName>
</protein>
<name>A0ABX2KNI9_9PROT</name>
<gene>
    <name evidence="1" type="ORF">GBZ48_19195</name>
</gene>